<dbReference type="KEGG" id="mer:MMINT_08970"/>
<dbReference type="AlphaFoldDB" id="R9T6B5"/>
<evidence type="ECO:0000313" key="8">
    <source>
        <dbReference type="Proteomes" id="UP000014070"/>
    </source>
</evidence>
<evidence type="ECO:0000313" key="7">
    <source>
        <dbReference type="EMBL" id="AGN26255.1"/>
    </source>
</evidence>
<dbReference type="Pfam" id="PF13520">
    <property type="entry name" value="AA_permease_2"/>
    <property type="match status" value="1"/>
</dbReference>
<dbReference type="Gene3D" id="1.20.1740.10">
    <property type="entry name" value="Amino acid/polyamine transporter I"/>
    <property type="match status" value="1"/>
</dbReference>
<evidence type="ECO:0000256" key="5">
    <source>
        <dbReference type="ARBA" id="ARBA00023136"/>
    </source>
</evidence>
<dbReference type="RefSeq" id="WP_020448780.1">
    <property type="nucleotide sequence ID" value="NC_021353.1"/>
</dbReference>
<keyword evidence="2" id="KW-1003">Cell membrane</keyword>
<dbReference type="HOGENOM" id="CLU_028583_0_0_2"/>
<dbReference type="GeneID" id="41323314"/>
<accession>R9T6B5</accession>
<dbReference type="OrthoDB" id="43026at2157"/>
<dbReference type="PANTHER" id="PTHR42770:SF11">
    <property type="entry name" value="INNER MEMBRANE TRANSPORT PROTEIN YBAT"/>
    <property type="match status" value="1"/>
</dbReference>
<dbReference type="InterPro" id="IPR002293">
    <property type="entry name" value="AA/rel_permease1"/>
</dbReference>
<feature type="transmembrane region" description="Helical" evidence="6">
    <location>
        <begin position="250"/>
        <end position="274"/>
    </location>
</feature>
<feature type="transmembrane region" description="Helical" evidence="6">
    <location>
        <begin position="165"/>
        <end position="188"/>
    </location>
</feature>
<reference evidence="7 8" key="1">
    <citation type="journal article" date="2013" name="Genome Announc.">
        <title>Genome sequence of 'Candidatus Methanomassiliicoccus intestinalis' Issoire-Mx1, a third thermoplasmatales-related methanogenic archaeon from human feces.</title>
        <authorList>
            <person name="Borrel G."/>
            <person name="Harris H.M."/>
            <person name="Parisot N."/>
            <person name="Gaci N."/>
            <person name="Tottey W."/>
            <person name="Mihajlovski A."/>
            <person name="Deane J."/>
            <person name="Gribaldo S."/>
            <person name="Bardot O."/>
            <person name="Peyretaillade E."/>
            <person name="Peyret P."/>
            <person name="O'Toole P.W."/>
            <person name="Brugere J.F."/>
        </authorList>
    </citation>
    <scope>NUCLEOTIDE SEQUENCE [LARGE SCALE GENOMIC DNA]</scope>
    <source>
        <strain evidence="7 8">Issoire-Mx1</strain>
    </source>
</reference>
<feature type="transmembrane region" description="Helical" evidence="6">
    <location>
        <begin position="286"/>
        <end position="314"/>
    </location>
</feature>
<keyword evidence="3 6" id="KW-0812">Transmembrane</keyword>
<gene>
    <name evidence="7" type="ORF">MMINT_08970</name>
</gene>
<proteinExistence type="predicted"/>
<keyword evidence="8" id="KW-1185">Reference proteome</keyword>
<dbReference type="STRING" id="1295009.MMINT_08970"/>
<evidence type="ECO:0000256" key="6">
    <source>
        <dbReference type="SAM" id="Phobius"/>
    </source>
</evidence>
<feature type="transmembrane region" description="Helical" evidence="6">
    <location>
        <begin position="98"/>
        <end position="119"/>
    </location>
</feature>
<dbReference type="InterPro" id="IPR050367">
    <property type="entry name" value="APC_superfamily"/>
</dbReference>
<sequence>MSECENESTLRRTINWKQGLLIALGVPILILPSIGYSASYLWAFSIALWGMSVIQGFLQNTAFAEMVTAYPNASGLAGCAQEVFTDRNSKSRYDKGKFIGGFCAWSYWFAWTPVVAIFTMTIGTYLQGFVPALSDVNSLALNLIIGVMIIAVMIVIGARGLSGGAAIGLILALITLVPLVIILVAPFITGDFHMSNVTSSWFPSGWSWNGLDLAVFFGLMGLAQWSACAWETAAVYGPEYKNPSSDVPKALFSCGIICLFLYLLTQTSVIGTLGVDGVLNAQLDPLYPLALMTFGDIGSTILLILLIGAMILIIQTGFLGGSRTLYSMALEGNLPKAFVKTNKKGMPVRAMIAVSIFNLFLILIGNPVAVLAASSIGYAIAVSIALMAYVKSKRDPELKKLERPFKAPRGWTYLAAVMVFYELVLLVPCLVYLNSLDYGSISTIVGAVVLLAFIPIWIFTQNMNRKDVNLEAKKPKEDEEVKEVS</sequence>
<dbReference type="PIRSF" id="PIRSF006060">
    <property type="entry name" value="AA_transporter"/>
    <property type="match status" value="1"/>
</dbReference>
<dbReference type="InParanoid" id="R9T6B5"/>
<name>R9T6B5_METII</name>
<feature type="transmembrane region" description="Helical" evidence="6">
    <location>
        <begin position="346"/>
        <end position="364"/>
    </location>
</feature>
<organism evidence="7 8">
    <name type="scientific">Methanomassiliicoccus intestinalis (strain Issoire-Mx1)</name>
    <dbReference type="NCBI Taxonomy" id="1295009"/>
    <lineage>
        <taxon>Archaea</taxon>
        <taxon>Methanobacteriati</taxon>
        <taxon>Thermoplasmatota</taxon>
        <taxon>Thermoplasmata</taxon>
        <taxon>Methanomassiliicoccales</taxon>
        <taxon>Methanomassiliicoccaceae</taxon>
        <taxon>Methanomassiliicoccus</taxon>
    </lineage>
</organism>
<feature type="transmembrane region" description="Helical" evidence="6">
    <location>
        <begin position="370"/>
        <end position="390"/>
    </location>
</feature>
<feature type="transmembrane region" description="Helical" evidence="6">
    <location>
        <begin position="208"/>
        <end position="230"/>
    </location>
</feature>
<comment type="subcellular location">
    <subcellularLocation>
        <location evidence="1">Cell membrane</location>
        <topology evidence="1">Multi-pass membrane protein</topology>
    </subcellularLocation>
</comment>
<dbReference type="GO" id="GO:0005886">
    <property type="term" value="C:plasma membrane"/>
    <property type="evidence" value="ECO:0007669"/>
    <property type="project" value="UniProtKB-SubCell"/>
</dbReference>
<feature type="transmembrane region" description="Helical" evidence="6">
    <location>
        <begin position="139"/>
        <end position="158"/>
    </location>
</feature>
<feature type="transmembrane region" description="Helical" evidence="6">
    <location>
        <begin position="411"/>
        <end position="433"/>
    </location>
</feature>
<keyword evidence="5 6" id="KW-0472">Membrane</keyword>
<dbReference type="Proteomes" id="UP000014070">
    <property type="component" value="Chromosome"/>
</dbReference>
<feature type="transmembrane region" description="Helical" evidence="6">
    <location>
        <begin position="16"/>
        <end position="34"/>
    </location>
</feature>
<evidence type="ECO:0000256" key="2">
    <source>
        <dbReference type="ARBA" id="ARBA00022475"/>
    </source>
</evidence>
<feature type="transmembrane region" description="Helical" evidence="6">
    <location>
        <begin position="439"/>
        <end position="459"/>
    </location>
</feature>
<dbReference type="EMBL" id="CP005934">
    <property type="protein sequence ID" value="AGN26255.1"/>
    <property type="molecule type" value="Genomic_DNA"/>
</dbReference>
<dbReference type="GO" id="GO:0022857">
    <property type="term" value="F:transmembrane transporter activity"/>
    <property type="evidence" value="ECO:0007669"/>
    <property type="project" value="InterPro"/>
</dbReference>
<evidence type="ECO:0000256" key="1">
    <source>
        <dbReference type="ARBA" id="ARBA00004651"/>
    </source>
</evidence>
<evidence type="ECO:0000256" key="4">
    <source>
        <dbReference type="ARBA" id="ARBA00022989"/>
    </source>
</evidence>
<dbReference type="PANTHER" id="PTHR42770">
    <property type="entry name" value="AMINO ACID TRANSPORTER-RELATED"/>
    <property type="match status" value="1"/>
</dbReference>
<evidence type="ECO:0000256" key="3">
    <source>
        <dbReference type="ARBA" id="ARBA00022692"/>
    </source>
</evidence>
<protein>
    <submittedName>
        <fullName evidence="7">Dimethylamine permease</fullName>
    </submittedName>
</protein>
<keyword evidence="4 6" id="KW-1133">Transmembrane helix</keyword>